<keyword evidence="3 6" id="KW-0812">Transmembrane</keyword>
<dbReference type="PANTHER" id="PTHR36115">
    <property type="entry name" value="PROLINE-RICH ANTIGEN HOMOLOG-RELATED"/>
    <property type="match status" value="1"/>
</dbReference>
<evidence type="ECO:0000256" key="2">
    <source>
        <dbReference type="ARBA" id="ARBA00022475"/>
    </source>
</evidence>
<evidence type="ECO:0000256" key="4">
    <source>
        <dbReference type="ARBA" id="ARBA00022989"/>
    </source>
</evidence>
<dbReference type="InterPro" id="IPR051791">
    <property type="entry name" value="Pra-immunoreactive"/>
</dbReference>
<feature type="domain" description="RDD" evidence="7">
    <location>
        <begin position="14"/>
        <end position="118"/>
    </location>
</feature>
<dbReference type="InterPro" id="IPR010432">
    <property type="entry name" value="RDD"/>
</dbReference>
<protein>
    <recommendedName>
        <fullName evidence="7">RDD domain-containing protein</fullName>
    </recommendedName>
</protein>
<dbReference type="Proteomes" id="UP000635565">
    <property type="component" value="Unassembled WGS sequence"/>
</dbReference>
<organism evidence="8 9">
    <name type="scientific">Dictyobacter formicarum</name>
    <dbReference type="NCBI Taxonomy" id="2778368"/>
    <lineage>
        <taxon>Bacteria</taxon>
        <taxon>Bacillati</taxon>
        <taxon>Chloroflexota</taxon>
        <taxon>Ktedonobacteria</taxon>
        <taxon>Ktedonobacterales</taxon>
        <taxon>Dictyobacteraceae</taxon>
        <taxon>Dictyobacter</taxon>
    </lineage>
</organism>
<feature type="transmembrane region" description="Helical" evidence="6">
    <location>
        <begin position="21"/>
        <end position="42"/>
    </location>
</feature>
<comment type="subcellular location">
    <subcellularLocation>
        <location evidence="1">Cell membrane</location>
        <topology evidence="1">Multi-pass membrane protein</topology>
    </subcellularLocation>
</comment>
<evidence type="ECO:0000256" key="3">
    <source>
        <dbReference type="ARBA" id="ARBA00022692"/>
    </source>
</evidence>
<reference evidence="8 9" key="1">
    <citation type="journal article" date="2021" name="Int. J. Syst. Evol. Microbiol.">
        <title>Reticulibacter mediterranei gen. nov., sp. nov., within the new family Reticulibacteraceae fam. nov., and Ktedonospora formicarum gen. nov., sp. nov., Ktedonobacter robiniae sp. nov., Dictyobacter formicarum sp. nov. and Dictyobacter arantiisoli sp. nov., belonging to the class Ktedonobacteria.</title>
        <authorList>
            <person name="Yabe S."/>
            <person name="Zheng Y."/>
            <person name="Wang C.M."/>
            <person name="Sakai Y."/>
            <person name="Abe K."/>
            <person name="Yokota A."/>
            <person name="Donadio S."/>
            <person name="Cavaletti L."/>
            <person name="Monciardini P."/>
        </authorList>
    </citation>
    <scope>NUCLEOTIDE SEQUENCE [LARGE SCALE GENOMIC DNA]</scope>
    <source>
        <strain evidence="8 9">SOSP1-9</strain>
    </source>
</reference>
<sequence length="120" mass="12912">MQAPYAEQANTPAYAGVGIRFLAVLIDAIILGIVGSIITMLLSRQAAIAGILEALIFFLYFIIMEATSGATLGKKALGLRVVREDGAPISWTESIIRNLLRIIDGLFAYLVGAIFIWTSP</sequence>
<evidence type="ECO:0000313" key="8">
    <source>
        <dbReference type="EMBL" id="GHO83682.1"/>
    </source>
</evidence>
<evidence type="ECO:0000256" key="5">
    <source>
        <dbReference type="ARBA" id="ARBA00023136"/>
    </source>
</evidence>
<name>A0ABQ3VC00_9CHLR</name>
<keyword evidence="9" id="KW-1185">Reference proteome</keyword>
<proteinExistence type="predicted"/>
<comment type="caution">
    <text evidence="8">The sequence shown here is derived from an EMBL/GenBank/DDBJ whole genome shotgun (WGS) entry which is preliminary data.</text>
</comment>
<keyword evidence="5 6" id="KW-0472">Membrane</keyword>
<evidence type="ECO:0000256" key="1">
    <source>
        <dbReference type="ARBA" id="ARBA00004651"/>
    </source>
</evidence>
<dbReference type="RefSeq" id="WP_201361345.1">
    <property type="nucleotide sequence ID" value="NZ_BNJJ01000004.1"/>
</dbReference>
<accession>A0ABQ3VC00</accession>
<feature type="transmembrane region" description="Helical" evidence="6">
    <location>
        <begin position="99"/>
        <end position="118"/>
    </location>
</feature>
<keyword evidence="4 6" id="KW-1133">Transmembrane helix</keyword>
<evidence type="ECO:0000313" key="9">
    <source>
        <dbReference type="Proteomes" id="UP000635565"/>
    </source>
</evidence>
<dbReference type="EMBL" id="BNJJ01000004">
    <property type="protein sequence ID" value="GHO83682.1"/>
    <property type="molecule type" value="Genomic_DNA"/>
</dbReference>
<evidence type="ECO:0000259" key="7">
    <source>
        <dbReference type="Pfam" id="PF06271"/>
    </source>
</evidence>
<feature type="transmembrane region" description="Helical" evidence="6">
    <location>
        <begin position="48"/>
        <end position="73"/>
    </location>
</feature>
<evidence type="ECO:0000256" key="6">
    <source>
        <dbReference type="SAM" id="Phobius"/>
    </source>
</evidence>
<dbReference type="Pfam" id="PF06271">
    <property type="entry name" value="RDD"/>
    <property type="match status" value="1"/>
</dbReference>
<gene>
    <name evidence="8" type="ORF">KSZ_16880</name>
</gene>
<keyword evidence="2" id="KW-1003">Cell membrane</keyword>